<proteinExistence type="predicted"/>
<accession>A0AAD6ZSZ3</accession>
<feature type="domain" description="DUF7587" evidence="2">
    <location>
        <begin position="30"/>
        <end position="180"/>
    </location>
</feature>
<gene>
    <name evidence="3" type="ORF">DFH08DRAFT_1017914</name>
</gene>
<evidence type="ECO:0000313" key="4">
    <source>
        <dbReference type="Proteomes" id="UP001218218"/>
    </source>
</evidence>
<sequence length="520" mass="57108">MSGPSARLPDYLPQYGFAVETEFTKLVKNNPFLFRVHTPKSPTRADVLFPALKFDTRYTRDTGSPSLDPPPPTYVDVVRHLDWTTRHSSPYVSASFSFMWAVWEAVRRYHFGVKHDVEIAVIDASAIFTHSPTAVEILRSVPSSERHENHWKWYHFAQQSQLVLVYGGIPHTAVLTSIPLLHIIDKLPSYCLHPPSAVQPRNQIERLSPSFLLLKPSFRNFCIAQSATFLCASADIRFLDSTSGAVQLALAFLGVWFHWMLRLQPPREEDDDPNMFSDAAVAKLTELARAIAAWPAGGETTKGWDAVVREIALLVAEEVKPHRTIAGNPGTEIICHSPTPVSERLKPAPNPNFDASKVECPDSAIPLFLDPRNFLPTPPPTPPPTLAFRRPRSTERGSLANPASALSPHDESAIVGTPSETHSGPDAACVEPSPGVSASAPAENTPELAEGDAADCILKPQPHLAPSALTPPVVHPPHLPLHFHFHSKSETLSCLLTGFFFGALIMVVLSQRRPVLLHVG</sequence>
<evidence type="ECO:0000256" key="1">
    <source>
        <dbReference type="SAM" id="MobiDB-lite"/>
    </source>
</evidence>
<evidence type="ECO:0000259" key="2">
    <source>
        <dbReference type="Pfam" id="PF24494"/>
    </source>
</evidence>
<dbReference type="Proteomes" id="UP001218218">
    <property type="component" value="Unassembled WGS sequence"/>
</dbReference>
<dbReference type="EMBL" id="JARIHO010000030">
    <property type="protein sequence ID" value="KAJ7336819.1"/>
    <property type="molecule type" value="Genomic_DNA"/>
</dbReference>
<name>A0AAD6ZSZ3_9AGAR</name>
<comment type="caution">
    <text evidence="3">The sequence shown here is derived from an EMBL/GenBank/DDBJ whole genome shotgun (WGS) entry which is preliminary data.</text>
</comment>
<dbReference type="InterPro" id="IPR056009">
    <property type="entry name" value="DUF7587"/>
</dbReference>
<keyword evidence="4" id="KW-1185">Reference proteome</keyword>
<reference evidence="3" key="1">
    <citation type="submission" date="2023-03" db="EMBL/GenBank/DDBJ databases">
        <title>Massive genome expansion in bonnet fungi (Mycena s.s.) driven by repeated elements and novel gene families across ecological guilds.</title>
        <authorList>
            <consortium name="Lawrence Berkeley National Laboratory"/>
            <person name="Harder C.B."/>
            <person name="Miyauchi S."/>
            <person name="Viragh M."/>
            <person name="Kuo A."/>
            <person name="Thoen E."/>
            <person name="Andreopoulos B."/>
            <person name="Lu D."/>
            <person name="Skrede I."/>
            <person name="Drula E."/>
            <person name="Henrissat B."/>
            <person name="Morin E."/>
            <person name="Kohler A."/>
            <person name="Barry K."/>
            <person name="LaButti K."/>
            <person name="Morin E."/>
            <person name="Salamov A."/>
            <person name="Lipzen A."/>
            <person name="Mereny Z."/>
            <person name="Hegedus B."/>
            <person name="Baldrian P."/>
            <person name="Stursova M."/>
            <person name="Weitz H."/>
            <person name="Taylor A."/>
            <person name="Grigoriev I.V."/>
            <person name="Nagy L.G."/>
            <person name="Martin F."/>
            <person name="Kauserud H."/>
        </authorList>
    </citation>
    <scope>NUCLEOTIDE SEQUENCE</scope>
    <source>
        <strain evidence="3">CBHHK002</strain>
    </source>
</reference>
<organism evidence="3 4">
    <name type="scientific">Mycena albidolilacea</name>
    <dbReference type="NCBI Taxonomy" id="1033008"/>
    <lineage>
        <taxon>Eukaryota</taxon>
        <taxon>Fungi</taxon>
        <taxon>Dikarya</taxon>
        <taxon>Basidiomycota</taxon>
        <taxon>Agaricomycotina</taxon>
        <taxon>Agaricomycetes</taxon>
        <taxon>Agaricomycetidae</taxon>
        <taxon>Agaricales</taxon>
        <taxon>Marasmiineae</taxon>
        <taxon>Mycenaceae</taxon>
        <taxon>Mycena</taxon>
    </lineage>
</organism>
<feature type="compositionally biased region" description="Pro residues" evidence="1">
    <location>
        <begin position="376"/>
        <end position="385"/>
    </location>
</feature>
<protein>
    <recommendedName>
        <fullName evidence="2">DUF7587 domain-containing protein</fullName>
    </recommendedName>
</protein>
<dbReference type="Pfam" id="PF24494">
    <property type="entry name" value="DUF7587"/>
    <property type="match status" value="1"/>
</dbReference>
<feature type="region of interest" description="Disordered" evidence="1">
    <location>
        <begin position="372"/>
        <end position="447"/>
    </location>
</feature>
<evidence type="ECO:0000313" key="3">
    <source>
        <dbReference type="EMBL" id="KAJ7336819.1"/>
    </source>
</evidence>
<dbReference type="AlphaFoldDB" id="A0AAD6ZSZ3"/>